<dbReference type="AlphaFoldDB" id="A0A937UR54"/>
<proteinExistence type="predicted"/>
<dbReference type="InterPro" id="IPR016161">
    <property type="entry name" value="Ald_DH/histidinol_DH"/>
</dbReference>
<keyword evidence="3" id="KW-1185">Reference proteome</keyword>
<dbReference type="Pfam" id="PF05893">
    <property type="entry name" value="LuxC"/>
    <property type="match status" value="1"/>
</dbReference>
<dbReference type="SUPFAM" id="SSF53720">
    <property type="entry name" value="ALDH-like"/>
    <property type="match status" value="1"/>
</dbReference>
<sequence length="461" mass="49378">MTSTDATVRADVLAVPHIVKGELVRGRARSYGRFVTPELDLDSLVWGRQELGPAFDVAVAEVIDLLDEVGRRLDPDTNPWLRDSLDQALRDARLSPRLIEYSYRGLGELFSRRSLEFQLESELGAYGSGGWVAQSDPWGGGHHIRAFPPRLAHVVAGNTPGTAAVTIVRGALTRGVNLMKLGSDDLLTASAILRTMAEVAPGHPTTKSFTAVYWRGGDAEIEGALFRPQYFDKIVAWGGEAAIRNALSYVGPGIELVAFDPKVSISLVGREAFASPEAMRESAVAAATDSALYNQNACASSRFIYAEGTPDELAPWCRMLAQELGVDRALSDGSGVPVPGEVRAAVEAARFLEPEFQVLGSLRTGVVVLSSAPVDFHPDGKVVNVVAVPSLDEAVSYVNVATQTIGIYPAARAPELRDRLAAAGMQRLVALGAVATKVPGVPHDGFYPLQRLVRWLVDDSG</sequence>
<evidence type="ECO:0000313" key="3">
    <source>
        <dbReference type="Proteomes" id="UP000604475"/>
    </source>
</evidence>
<reference evidence="2" key="1">
    <citation type="submission" date="2020-12" db="EMBL/GenBank/DDBJ databases">
        <title>Genomic characterization of non-nitrogen-fixing Frankia strains.</title>
        <authorList>
            <person name="Carlos-Shanley C."/>
            <person name="Guerra T."/>
            <person name="Hahn D."/>
        </authorList>
    </citation>
    <scope>NUCLEOTIDE SEQUENCE</scope>
    <source>
        <strain evidence="2">CN6</strain>
    </source>
</reference>
<dbReference type="InterPro" id="IPR008670">
    <property type="entry name" value="CoA_reduct_LuxC"/>
</dbReference>
<comment type="caution">
    <text evidence="2">The sequence shown here is derived from an EMBL/GenBank/DDBJ whole genome shotgun (WGS) entry which is preliminary data.</text>
</comment>
<keyword evidence="1" id="KW-0521">NADP</keyword>
<protein>
    <submittedName>
        <fullName evidence="2">Long-chain-fatty-acyl-CoA reductase</fullName>
    </submittedName>
</protein>
<dbReference type="RefSeq" id="WP_203002311.1">
    <property type="nucleotide sequence ID" value="NZ_JADWYU010000099.1"/>
</dbReference>
<evidence type="ECO:0000313" key="2">
    <source>
        <dbReference type="EMBL" id="MBL7627391.1"/>
    </source>
</evidence>
<gene>
    <name evidence="2" type="ORF">I7412_09455</name>
</gene>
<dbReference type="Proteomes" id="UP000604475">
    <property type="component" value="Unassembled WGS sequence"/>
</dbReference>
<dbReference type="EMBL" id="JAEACQ010000160">
    <property type="protein sequence ID" value="MBL7627391.1"/>
    <property type="molecule type" value="Genomic_DNA"/>
</dbReference>
<organism evidence="2 3">
    <name type="scientific">Frankia nepalensis</name>
    <dbReference type="NCBI Taxonomy" id="1836974"/>
    <lineage>
        <taxon>Bacteria</taxon>
        <taxon>Bacillati</taxon>
        <taxon>Actinomycetota</taxon>
        <taxon>Actinomycetes</taxon>
        <taxon>Frankiales</taxon>
        <taxon>Frankiaceae</taxon>
        <taxon>Frankia</taxon>
    </lineage>
</organism>
<name>A0A937UR54_9ACTN</name>
<accession>A0A937UR54</accession>
<dbReference type="GO" id="GO:0003995">
    <property type="term" value="F:acyl-CoA dehydrogenase activity"/>
    <property type="evidence" value="ECO:0007669"/>
    <property type="project" value="InterPro"/>
</dbReference>
<evidence type="ECO:0000256" key="1">
    <source>
        <dbReference type="ARBA" id="ARBA00022857"/>
    </source>
</evidence>
<dbReference type="GO" id="GO:0008218">
    <property type="term" value="P:bioluminescence"/>
    <property type="evidence" value="ECO:0007669"/>
    <property type="project" value="InterPro"/>
</dbReference>